<accession>A0A4C1Y1I2</accession>
<dbReference type="AlphaFoldDB" id="A0A4C1Y1I2"/>
<evidence type="ECO:0000313" key="3">
    <source>
        <dbReference type="Proteomes" id="UP000299102"/>
    </source>
</evidence>
<reference evidence="2 3" key="1">
    <citation type="journal article" date="2019" name="Commun. Biol.">
        <title>The bagworm genome reveals a unique fibroin gene that provides high tensile strength.</title>
        <authorList>
            <person name="Kono N."/>
            <person name="Nakamura H."/>
            <person name="Ohtoshi R."/>
            <person name="Tomita M."/>
            <person name="Numata K."/>
            <person name="Arakawa K."/>
        </authorList>
    </citation>
    <scope>NUCLEOTIDE SEQUENCE [LARGE SCALE GENOMIC DNA]</scope>
</reference>
<comment type="caution">
    <text evidence="2">The sequence shown here is derived from an EMBL/GenBank/DDBJ whole genome shotgun (WGS) entry which is preliminary data.</text>
</comment>
<evidence type="ECO:0000256" key="1">
    <source>
        <dbReference type="SAM" id="MobiDB-lite"/>
    </source>
</evidence>
<feature type="compositionally biased region" description="Polar residues" evidence="1">
    <location>
        <begin position="14"/>
        <end position="23"/>
    </location>
</feature>
<dbReference type="EMBL" id="BGZK01001019">
    <property type="protein sequence ID" value="GBP68662.1"/>
    <property type="molecule type" value="Genomic_DNA"/>
</dbReference>
<protein>
    <submittedName>
        <fullName evidence="2">Uncharacterized protein</fullName>
    </submittedName>
</protein>
<name>A0A4C1Y1I2_EUMVA</name>
<sequence>MYPRRRAPAPFPCSLNSARTSPAASVMDDGRNRAKRPVTNQIKTRRRVTYESDWCAVQKAVCARGSSRLRRPEFGRLLLAALKTSGKVFNMPLNTDAPLISPASGRGKASRRRRRCSLSAVTAPVPRQRRTSAVRPLKSNDLSFNKTSRRSPEGGARRRSASRRPPADVGRVV</sequence>
<gene>
    <name evidence="2" type="ORF">EVAR_47668_1</name>
</gene>
<dbReference type="Proteomes" id="UP000299102">
    <property type="component" value="Unassembled WGS sequence"/>
</dbReference>
<feature type="region of interest" description="Disordered" evidence="1">
    <location>
        <begin position="99"/>
        <end position="173"/>
    </location>
</feature>
<organism evidence="2 3">
    <name type="scientific">Eumeta variegata</name>
    <name type="common">Bagworm moth</name>
    <name type="synonym">Eumeta japonica</name>
    <dbReference type="NCBI Taxonomy" id="151549"/>
    <lineage>
        <taxon>Eukaryota</taxon>
        <taxon>Metazoa</taxon>
        <taxon>Ecdysozoa</taxon>
        <taxon>Arthropoda</taxon>
        <taxon>Hexapoda</taxon>
        <taxon>Insecta</taxon>
        <taxon>Pterygota</taxon>
        <taxon>Neoptera</taxon>
        <taxon>Endopterygota</taxon>
        <taxon>Lepidoptera</taxon>
        <taxon>Glossata</taxon>
        <taxon>Ditrysia</taxon>
        <taxon>Tineoidea</taxon>
        <taxon>Psychidae</taxon>
        <taxon>Oiketicinae</taxon>
        <taxon>Eumeta</taxon>
    </lineage>
</organism>
<evidence type="ECO:0000313" key="2">
    <source>
        <dbReference type="EMBL" id="GBP68662.1"/>
    </source>
</evidence>
<proteinExistence type="predicted"/>
<feature type="region of interest" description="Disordered" evidence="1">
    <location>
        <begin position="1"/>
        <end position="31"/>
    </location>
</feature>
<keyword evidence="3" id="KW-1185">Reference proteome</keyword>